<accession>A0A1Q5TT64</accession>
<name>A0A1Q5TT64_9EURO</name>
<reference evidence="1 2" key="1">
    <citation type="submission" date="2016-10" db="EMBL/GenBank/DDBJ databases">
        <title>Genome sequence of the ascomycete fungus Penicillium subrubescens.</title>
        <authorList>
            <person name="De Vries R.P."/>
            <person name="Peng M."/>
            <person name="Dilokpimol A."/>
            <person name="Hilden K."/>
            <person name="Makela M.R."/>
            <person name="Grigoriev I."/>
            <person name="Riley R."/>
            <person name="Granchi Z."/>
        </authorList>
    </citation>
    <scope>NUCLEOTIDE SEQUENCE [LARGE SCALE GENOMIC DNA]</scope>
    <source>
        <strain evidence="1 2">CBS 132785</strain>
    </source>
</reference>
<dbReference type="EMBL" id="MNBE01000618">
    <property type="protein sequence ID" value="OKP03391.1"/>
    <property type="molecule type" value="Genomic_DNA"/>
</dbReference>
<gene>
    <name evidence="1" type="ORF">PENSUB_6894</name>
</gene>
<dbReference type="STRING" id="1316194.A0A1Q5TT64"/>
<protein>
    <submittedName>
        <fullName evidence="1">Uncharacterized protein</fullName>
    </submittedName>
</protein>
<dbReference type="Proteomes" id="UP000186955">
    <property type="component" value="Unassembled WGS sequence"/>
</dbReference>
<organism evidence="1 2">
    <name type="scientific">Penicillium subrubescens</name>
    <dbReference type="NCBI Taxonomy" id="1316194"/>
    <lineage>
        <taxon>Eukaryota</taxon>
        <taxon>Fungi</taxon>
        <taxon>Dikarya</taxon>
        <taxon>Ascomycota</taxon>
        <taxon>Pezizomycotina</taxon>
        <taxon>Eurotiomycetes</taxon>
        <taxon>Eurotiomycetidae</taxon>
        <taxon>Eurotiales</taxon>
        <taxon>Aspergillaceae</taxon>
        <taxon>Penicillium</taxon>
    </lineage>
</organism>
<sequence>MELGFRRFFDRGVLVKLGISPKGGSRRRVSMWAWARKKGYQIPAWYQRDKSSVRTDEVESEVPGAGVSGEDKILDDPSRYDFKDGSSGDSWRRVLICMPGITDFRGVFDMDGDGSNMQYISGQHDEDMVARRQEIEETWWRDLSLAQLRIQPGGPLDEHVQIAWENRLDPFTSTLSRLTGCLLNATSLVDLPATTAPAAL</sequence>
<dbReference type="AlphaFoldDB" id="A0A1Q5TT64"/>
<evidence type="ECO:0000313" key="1">
    <source>
        <dbReference type="EMBL" id="OKP03391.1"/>
    </source>
</evidence>
<proteinExistence type="predicted"/>
<keyword evidence="2" id="KW-1185">Reference proteome</keyword>
<comment type="caution">
    <text evidence="1">The sequence shown here is derived from an EMBL/GenBank/DDBJ whole genome shotgun (WGS) entry which is preliminary data.</text>
</comment>
<evidence type="ECO:0000313" key="2">
    <source>
        <dbReference type="Proteomes" id="UP000186955"/>
    </source>
</evidence>